<dbReference type="GO" id="GO:0006450">
    <property type="term" value="P:regulation of translational fidelity"/>
    <property type="evidence" value="ECO:0007669"/>
    <property type="project" value="InterPro"/>
</dbReference>
<keyword evidence="1" id="KW-0547">Nucleotide-binding</keyword>
<comment type="function">
    <text evidence="1">Allows the formation of correctly charged Asn-tRNA(Asn) or Gln-tRNA(Gln) through the transamidation of misacylated Asp-tRNA(Asn) or Glu-tRNA(Gln) in organisms which lack either or both of asparaginyl-tRNA or glutaminyl-tRNA synthetases. The reaction takes place in the presence of glutamine and ATP through an activated phospho-Asp-tRNA(Asn) or phospho-Glu-tRNA(Gln).</text>
</comment>
<dbReference type="Pfam" id="PF02686">
    <property type="entry name" value="GatC"/>
    <property type="match status" value="1"/>
</dbReference>
<dbReference type="PANTHER" id="PTHR15004:SF0">
    <property type="entry name" value="GLUTAMYL-TRNA(GLN) AMIDOTRANSFERASE SUBUNIT C, MITOCHONDRIAL"/>
    <property type="match status" value="1"/>
</dbReference>
<dbReference type="AlphaFoldDB" id="A0A0W1AAR7"/>
<dbReference type="InterPro" id="IPR003837">
    <property type="entry name" value="GatC"/>
</dbReference>
<dbReference type="OrthoDB" id="9794326at2"/>
<dbReference type="HAMAP" id="MF_00122">
    <property type="entry name" value="GatC"/>
    <property type="match status" value="1"/>
</dbReference>
<reference evidence="2 3" key="1">
    <citation type="submission" date="2015-11" db="EMBL/GenBank/DDBJ databases">
        <title>Genomic analysis of 38 Legionella species identifies large and diverse effector repertoires.</title>
        <authorList>
            <person name="Burstein D."/>
            <person name="Amaro F."/>
            <person name="Zusman T."/>
            <person name="Lifshitz Z."/>
            <person name="Cohen O."/>
            <person name="Gilbert J.A."/>
            <person name="Pupko T."/>
            <person name="Shuman H.A."/>
            <person name="Segal G."/>
        </authorList>
    </citation>
    <scope>NUCLEOTIDE SEQUENCE [LARGE SCALE GENOMIC DNA]</scope>
    <source>
        <strain evidence="2 3">ATCC 51914</strain>
    </source>
</reference>
<sequence length="98" mass="11202">MTLSALELQQIAKLAYLEEDPSHTEKLTEEISAIMDFVDQLKSVNTKDVSPLFHPLSLHQRLREDAITEKECIAELEALAPMFEDQMYLVPKVITTEK</sequence>
<protein>
    <recommendedName>
        <fullName evidence="1">Aspartyl/glutamyl-tRNA(Asn/Gln) amidotransferase subunit C</fullName>
        <shortName evidence="1">Asp/Glu-ADT subunit C</shortName>
        <ecNumber evidence="1">6.3.5.-</ecNumber>
    </recommendedName>
</protein>
<dbReference type="PATRIC" id="fig|66969.6.peg.2031"/>
<comment type="caution">
    <text evidence="2">The sequence shown here is derived from an EMBL/GenBank/DDBJ whole genome shotgun (WGS) entry which is preliminary data.</text>
</comment>
<comment type="catalytic activity">
    <reaction evidence="1">
        <text>L-aspartyl-tRNA(Asn) + L-glutamine + ATP + H2O = L-asparaginyl-tRNA(Asn) + L-glutamate + ADP + phosphate + 2 H(+)</text>
        <dbReference type="Rhea" id="RHEA:14513"/>
        <dbReference type="Rhea" id="RHEA-COMP:9674"/>
        <dbReference type="Rhea" id="RHEA-COMP:9677"/>
        <dbReference type="ChEBI" id="CHEBI:15377"/>
        <dbReference type="ChEBI" id="CHEBI:15378"/>
        <dbReference type="ChEBI" id="CHEBI:29985"/>
        <dbReference type="ChEBI" id="CHEBI:30616"/>
        <dbReference type="ChEBI" id="CHEBI:43474"/>
        <dbReference type="ChEBI" id="CHEBI:58359"/>
        <dbReference type="ChEBI" id="CHEBI:78515"/>
        <dbReference type="ChEBI" id="CHEBI:78516"/>
        <dbReference type="ChEBI" id="CHEBI:456216"/>
    </reaction>
</comment>
<keyword evidence="2" id="KW-0808">Transferase</keyword>
<dbReference type="GO" id="GO:0070681">
    <property type="term" value="P:glutaminyl-tRNAGln biosynthesis via transamidation"/>
    <property type="evidence" value="ECO:0007669"/>
    <property type="project" value="TreeGrafter"/>
</dbReference>
<keyword evidence="1" id="KW-0436">Ligase</keyword>
<dbReference type="GO" id="GO:0016740">
    <property type="term" value="F:transferase activity"/>
    <property type="evidence" value="ECO:0007669"/>
    <property type="project" value="UniProtKB-KW"/>
</dbReference>
<dbReference type="PANTHER" id="PTHR15004">
    <property type="entry name" value="GLUTAMYL-TRNA(GLN) AMIDOTRANSFERASE SUBUNIT C, MITOCHONDRIAL"/>
    <property type="match status" value="1"/>
</dbReference>
<dbReference type="GO" id="GO:0050566">
    <property type="term" value="F:asparaginyl-tRNA synthase (glutamine-hydrolyzing) activity"/>
    <property type="evidence" value="ECO:0007669"/>
    <property type="project" value="RHEA"/>
</dbReference>
<dbReference type="EC" id="6.3.5.-" evidence="1"/>
<comment type="catalytic activity">
    <reaction evidence="1">
        <text>L-glutamyl-tRNA(Gln) + L-glutamine + ATP + H2O = L-glutaminyl-tRNA(Gln) + L-glutamate + ADP + phosphate + H(+)</text>
        <dbReference type="Rhea" id="RHEA:17521"/>
        <dbReference type="Rhea" id="RHEA-COMP:9681"/>
        <dbReference type="Rhea" id="RHEA-COMP:9684"/>
        <dbReference type="ChEBI" id="CHEBI:15377"/>
        <dbReference type="ChEBI" id="CHEBI:15378"/>
        <dbReference type="ChEBI" id="CHEBI:29985"/>
        <dbReference type="ChEBI" id="CHEBI:30616"/>
        <dbReference type="ChEBI" id="CHEBI:43474"/>
        <dbReference type="ChEBI" id="CHEBI:58359"/>
        <dbReference type="ChEBI" id="CHEBI:78520"/>
        <dbReference type="ChEBI" id="CHEBI:78521"/>
        <dbReference type="ChEBI" id="CHEBI:456216"/>
    </reaction>
</comment>
<evidence type="ECO:0000256" key="1">
    <source>
        <dbReference type="HAMAP-Rule" id="MF_00122"/>
    </source>
</evidence>
<accession>A0A0W1AAR7</accession>
<proteinExistence type="inferred from homology"/>
<dbReference type="InterPro" id="IPR036113">
    <property type="entry name" value="Asp/Glu-ADT_sf_sub_c"/>
</dbReference>
<comment type="similarity">
    <text evidence="1">Belongs to the GatC family.</text>
</comment>
<dbReference type="Proteomes" id="UP000054729">
    <property type="component" value="Unassembled WGS sequence"/>
</dbReference>
<organism evidence="2 3">
    <name type="scientific">Legionella waltersii</name>
    <dbReference type="NCBI Taxonomy" id="66969"/>
    <lineage>
        <taxon>Bacteria</taxon>
        <taxon>Pseudomonadati</taxon>
        <taxon>Pseudomonadota</taxon>
        <taxon>Gammaproteobacteria</taxon>
        <taxon>Legionellales</taxon>
        <taxon>Legionellaceae</taxon>
        <taxon>Legionella</taxon>
    </lineage>
</organism>
<evidence type="ECO:0000313" key="3">
    <source>
        <dbReference type="Proteomes" id="UP000054729"/>
    </source>
</evidence>
<comment type="subunit">
    <text evidence="1">Heterotrimer of A, B and C subunits.</text>
</comment>
<gene>
    <name evidence="1" type="primary">gatC</name>
    <name evidence="2" type="ORF">Lwal_1868</name>
</gene>
<keyword evidence="1" id="KW-0067">ATP-binding</keyword>
<dbReference type="RefSeq" id="WP_058480521.1">
    <property type="nucleotide sequence ID" value="NZ_CAAAIQ010000004.1"/>
</dbReference>
<dbReference type="GO" id="GO:0005524">
    <property type="term" value="F:ATP binding"/>
    <property type="evidence" value="ECO:0007669"/>
    <property type="project" value="UniProtKB-KW"/>
</dbReference>
<dbReference type="STRING" id="66969.Lwal_1868"/>
<dbReference type="GO" id="GO:0006412">
    <property type="term" value="P:translation"/>
    <property type="evidence" value="ECO:0007669"/>
    <property type="project" value="UniProtKB-UniRule"/>
</dbReference>
<dbReference type="NCBIfam" id="TIGR00135">
    <property type="entry name" value="gatC"/>
    <property type="match status" value="1"/>
</dbReference>
<dbReference type="SUPFAM" id="SSF141000">
    <property type="entry name" value="Glu-tRNAGln amidotransferase C subunit"/>
    <property type="match status" value="1"/>
</dbReference>
<keyword evidence="1" id="KW-0648">Protein biosynthesis</keyword>
<dbReference type="Gene3D" id="1.10.20.60">
    <property type="entry name" value="Glu-tRNAGln amidotransferase C subunit, N-terminal domain"/>
    <property type="match status" value="1"/>
</dbReference>
<evidence type="ECO:0000313" key="2">
    <source>
        <dbReference type="EMBL" id="KTD78433.1"/>
    </source>
</evidence>
<dbReference type="GO" id="GO:0050567">
    <property type="term" value="F:glutaminyl-tRNA synthase (glutamine-hydrolyzing) activity"/>
    <property type="evidence" value="ECO:0007669"/>
    <property type="project" value="UniProtKB-UniRule"/>
</dbReference>
<name>A0A0W1AAR7_9GAMM</name>
<keyword evidence="3" id="KW-1185">Reference proteome</keyword>
<dbReference type="EMBL" id="LNZB01000041">
    <property type="protein sequence ID" value="KTD78433.1"/>
    <property type="molecule type" value="Genomic_DNA"/>
</dbReference>